<reference evidence="2" key="1">
    <citation type="submission" date="2021-12" db="EMBL/GenBank/DDBJ databases">
        <authorList>
            <person name="King R."/>
        </authorList>
    </citation>
    <scope>NUCLEOTIDE SEQUENCE</scope>
</reference>
<gene>
    <name evidence="2" type="ORF">MELIAE_LOCUS1190</name>
</gene>
<evidence type="ECO:0000313" key="3">
    <source>
        <dbReference type="Proteomes" id="UP001154078"/>
    </source>
</evidence>
<dbReference type="PANTHER" id="PTHR33327">
    <property type="entry name" value="ENDONUCLEASE"/>
    <property type="match status" value="1"/>
</dbReference>
<evidence type="ECO:0000259" key="1">
    <source>
        <dbReference type="Pfam" id="PF23055"/>
    </source>
</evidence>
<dbReference type="Proteomes" id="UP001154078">
    <property type="component" value="Chromosome 1"/>
</dbReference>
<dbReference type="Pfam" id="PF23055">
    <property type="entry name" value="DUF7041"/>
    <property type="match status" value="1"/>
</dbReference>
<accession>A0A9P0ASN3</accession>
<dbReference type="InterPro" id="IPR055469">
    <property type="entry name" value="DUF7041"/>
</dbReference>
<dbReference type="PANTHER" id="PTHR33327:SF3">
    <property type="entry name" value="RNA-DIRECTED DNA POLYMERASE"/>
    <property type="match status" value="1"/>
</dbReference>
<organism evidence="2 3">
    <name type="scientific">Brassicogethes aeneus</name>
    <name type="common">Rape pollen beetle</name>
    <name type="synonym">Meligethes aeneus</name>
    <dbReference type="NCBI Taxonomy" id="1431903"/>
    <lineage>
        <taxon>Eukaryota</taxon>
        <taxon>Metazoa</taxon>
        <taxon>Ecdysozoa</taxon>
        <taxon>Arthropoda</taxon>
        <taxon>Hexapoda</taxon>
        <taxon>Insecta</taxon>
        <taxon>Pterygota</taxon>
        <taxon>Neoptera</taxon>
        <taxon>Endopterygota</taxon>
        <taxon>Coleoptera</taxon>
        <taxon>Polyphaga</taxon>
        <taxon>Cucujiformia</taxon>
        <taxon>Nitidulidae</taxon>
        <taxon>Meligethinae</taxon>
        <taxon>Brassicogethes</taxon>
    </lineage>
</organism>
<dbReference type="EMBL" id="OV121132">
    <property type="protein sequence ID" value="CAH0547147.1"/>
    <property type="molecule type" value="Genomic_DNA"/>
</dbReference>
<dbReference type="AlphaFoldDB" id="A0A9P0ASN3"/>
<feature type="domain" description="DUF7041" evidence="1">
    <location>
        <begin position="56"/>
        <end position="116"/>
    </location>
</feature>
<dbReference type="OrthoDB" id="6433758at2759"/>
<sequence>MTDKEVVPTNSAWVFILLQQQFEAYIQTKHQSFLISGLVILHYSSHVDLIRVGWSTQDSTKFSHVYIITAHLDNTYAFEVKDIILRPLDVDRYKKLKHEPIARFSKTAEQRVRQVLSQEGLGDRTPAQLLKWPS</sequence>
<name>A0A9P0ASN3_BRAAE</name>
<protein>
    <recommendedName>
        <fullName evidence="1">DUF7041 domain-containing protein</fullName>
    </recommendedName>
</protein>
<keyword evidence="3" id="KW-1185">Reference proteome</keyword>
<evidence type="ECO:0000313" key="2">
    <source>
        <dbReference type="EMBL" id="CAH0547147.1"/>
    </source>
</evidence>
<proteinExistence type="predicted"/>